<dbReference type="PANTHER" id="PTHR30349">
    <property type="entry name" value="PHAGE INTEGRASE-RELATED"/>
    <property type="match status" value="1"/>
</dbReference>
<name>A0A0H4VK02_9SPHN</name>
<dbReference type="Pfam" id="PF00589">
    <property type="entry name" value="Phage_integrase"/>
    <property type="match status" value="1"/>
</dbReference>
<dbReference type="InterPro" id="IPR002104">
    <property type="entry name" value="Integrase_catalytic"/>
</dbReference>
<proteinExistence type="predicted"/>
<keyword evidence="5" id="KW-1185">Reference proteome</keyword>
<dbReference type="SUPFAM" id="SSF56349">
    <property type="entry name" value="DNA breaking-rejoining enzymes"/>
    <property type="match status" value="1"/>
</dbReference>
<dbReference type="Proteomes" id="UP000059113">
    <property type="component" value="Chromosome"/>
</dbReference>
<dbReference type="GO" id="GO:0003677">
    <property type="term" value="F:DNA binding"/>
    <property type="evidence" value="ECO:0007669"/>
    <property type="project" value="InterPro"/>
</dbReference>
<dbReference type="EMBL" id="CP011310">
    <property type="protein sequence ID" value="AKQ43196.2"/>
    <property type="molecule type" value="Genomic_DNA"/>
</dbReference>
<dbReference type="AlphaFoldDB" id="A0A0H4VK02"/>
<gene>
    <name evidence="4" type="ORF">CP97_05020</name>
</gene>
<evidence type="ECO:0000313" key="5">
    <source>
        <dbReference type="Proteomes" id="UP000059113"/>
    </source>
</evidence>
<keyword evidence="1" id="KW-0229">DNA integration</keyword>
<dbReference type="RefSeq" id="WP_227819678.1">
    <property type="nucleotide sequence ID" value="NZ_CP011310.1"/>
</dbReference>
<keyword evidence="2" id="KW-0233">DNA recombination</keyword>
<evidence type="ECO:0000256" key="1">
    <source>
        <dbReference type="ARBA" id="ARBA00022908"/>
    </source>
</evidence>
<dbReference type="GO" id="GO:0006310">
    <property type="term" value="P:DNA recombination"/>
    <property type="evidence" value="ECO:0007669"/>
    <property type="project" value="UniProtKB-KW"/>
</dbReference>
<dbReference type="KEGG" id="ery:CP97_05020"/>
<dbReference type="InterPro" id="IPR011010">
    <property type="entry name" value="DNA_brk_join_enz"/>
</dbReference>
<organism evidence="4 5">
    <name type="scientific">Aurantiacibacter atlanticus</name>
    <dbReference type="NCBI Taxonomy" id="1648404"/>
    <lineage>
        <taxon>Bacteria</taxon>
        <taxon>Pseudomonadati</taxon>
        <taxon>Pseudomonadota</taxon>
        <taxon>Alphaproteobacteria</taxon>
        <taxon>Sphingomonadales</taxon>
        <taxon>Erythrobacteraceae</taxon>
        <taxon>Aurantiacibacter</taxon>
    </lineage>
</organism>
<dbReference type="PROSITE" id="PS51898">
    <property type="entry name" value="TYR_RECOMBINASE"/>
    <property type="match status" value="1"/>
</dbReference>
<feature type="domain" description="Tyr recombinase" evidence="3">
    <location>
        <begin position="263"/>
        <end position="437"/>
    </location>
</feature>
<sequence length="438" mass="48684">MKDGITDNLGFSGIIKSLEKQIVLSKLVSIIPPKFFILVSYVSYKGDPQMPDLSKIGEREKLKPRGDKEPHWQRLQAGWYVGYRPSRRGGKGSWFARTYDEDAGKYRRKNLGSYGALSGHEVFATAKKDAEAFAELVEAGGLRSEKLETVADACRAYLEDKPGPIAEGVFRRHVYDDAIAKVKLDKLRKHHLRAWRKRLENAPALVTRSKEGEPRFKARAASTVNRDMVPLRAALWRVLSPGAPNTDAAWQEALKPIKGADRRRDVYLDRAERKKLLAALPEDIEPFVRGLCLLPLRPGALAALKVSDFDKRTRTLTIGADKNGVPRQISVPESIAGFLSDQSKSKLPSASMFVRADGVPWSKDKWKGPIKNAVKDADLRPATSAYTLRHSVITDLVRAGLPILTVAQLSDTSVAMIEKHYGHLVRNDAEHALAQLAL</sequence>
<evidence type="ECO:0000259" key="3">
    <source>
        <dbReference type="PROSITE" id="PS51898"/>
    </source>
</evidence>
<dbReference type="InterPro" id="IPR050090">
    <property type="entry name" value="Tyrosine_recombinase_XerCD"/>
</dbReference>
<reference evidence="5" key="2">
    <citation type="submission" date="2015-04" db="EMBL/GenBank/DDBJ databases">
        <title>The complete genome sequence of Erythrobacter sp. s21-N3.</title>
        <authorList>
            <person name="Zhuang L."/>
            <person name="Liu Y."/>
            <person name="Shao Z."/>
        </authorList>
    </citation>
    <scope>NUCLEOTIDE SEQUENCE [LARGE SCALE GENOMIC DNA]</scope>
    <source>
        <strain evidence="5">s21-N3</strain>
    </source>
</reference>
<protein>
    <submittedName>
        <fullName evidence="4">Phage-related integrase</fullName>
    </submittedName>
</protein>
<dbReference type="GO" id="GO:0015074">
    <property type="term" value="P:DNA integration"/>
    <property type="evidence" value="ECO:0007669"/>
    <property type="project" value="UniProtKB-KW"/>
</dbReference>
<evidence type="ECO:0000313" key="4">
    <source>
        <dbReference type="EMBL" id="AKQ43196.2"/>
    </source>
</evidence>
<dbReference type="Gene3D" id="1.10.443.10">
    <property type="entry name" value="Intergrase catalytic core"/>
    <property type="match status" value="1"/>
</dbReference>
<dbReference type="STRING" id="1648404.CP97_05020"/>
<dbReference type="PANTHER" id="PTHR30349:SF88">
    <property type="entry name" value="BLL1584 PROTEIN"/>
    <property type="match status" value="1"/>
</dbReference>
<reference evidence="4 5" key="1">
    <citation type="journal article" date="2015" name="Int. J. Syst. Evol. Microbiol.">
        <title>Erythrobacter atlanticus sp. nov., a bacterium from ocean sediment able to degrade polycyclic aromatic hydrocarbons.</title>
        <authorList>
            <person name="Zhuang L."/>
            <person name="Liu Y."/>
            <person name="Wang L."/>
            <person name="Wang W."/>
            <person name="Shao Z."/>
        </authorList>
    </citation>
    <scope>NUCLEOTIDE SEQUENCE [LARGE SCALE GENOMIC DNA]</scope>
    <source>
        <strain evidence="5">s21-N3</strain>
    </source>
</reference>
<accession>A0A0H4VK02</accession>
<evidence type="ECO:0000256" key="2">
    <source>
        <dbReference type="ARBA" id="ARBA00023172"/>
    </source>
</evidence>
<dbReference type="InterPro" id="IPR013762">
    <property type="entry name" value="Integrase-like_cat_sf"/>
</dbReference>